<gene>
    <name evidence="2" type="ORF">C8E89_10653</name>
</gene>
<comment type="caution">
    <text evidence="2">The sequence shown here is derived from an EMBL/GenBank/DDBJ whole genome shotgun (WGS) entry which is preliminary data.</text>
</comment>
<evidence type="ECO:0000313" key="3">
    <source>
        <dbReference type="Proteomes" id="UP000247781"/>
    </source>
</evidence>
<sequence>MTAPQPRPRVVNAAFWCWEVAAVLLIVGGLMAATVNIPVAYRGAGVITALAGAGMAYAAGRTRNGDGRFRRAAIALSMTIVGLTSLLAVAALLLGGAVATLTLLAVLPLVAGTVLITRPQAADWFQTGEEQ</sequence>
<evidence type="ECO:0000313" key="2">
    <source>
        <dbReference type="EMBL" id="PXX09127.1"/>
    </source>
</evidence>
<keyword evidence="1" id="KW-1133">Transmembrane helix</keyword>
<keyword evidence="3" id="KW-1185">Reference proteome</keyword>
<reference evidence="3" key="1">
    <citation type="submission" date="2018-05" db="EMBL/GenBank/DDBJ databases">
        <authorList>
            <person name="Deangelis K."/>
            <person name="Huntemann M."/>
            <person name="Clum A."/>
            <person name="Pillay M."/>
            <person name="Palaniappan K."/>
            <person name="Varghese N."/>
            <person name="Mikhailova N."/>
            <person name="Stamatis D."/>
            <person name="Reddy T."/>
            <person name="Daum C."/>
            <person name="Shapiro N."/>
            <person name="Ivanova N."/>
            <person name="Kyrpides N."/>
            <person name="Woyke T."/>
        </authorList>
    </citation>
    <scope>NUCLEOTIDE SEQUENCE [LARGE SCALE GENOMIC DNA]</scope>
    <source>
        <strain evidence="3">GAS496</strain>
    </source>
</reference>
<protein>
    <submittedName>
        <fullName evidence="2">Uncharacterized protein</fullName>
    </submittedName>
</protein>
<feature type="transmembrane region" description="Helical" evidence="1">
    <location>
        <begin position="12"/>
        <end position="33"/>
    </location>
</feature>
<accession>A0A318HQ14</accession>
<dbReference type="RefSeq" id="WP_110316140.1">
    <property type="nucleotide sequence ID" value="NZ_QJJU01000006.1"/>
</dbReference>
<proteinExistence type="predicted"/>
<evidence type="ECO:0000256" key="1">
    <source>
        <dbReference type="SAM" id="Phobius"/>
    </source>
</evidence>
<feature type="transmembrane region" description="Helical" evidence="1">
    <location>
        <begin position="98"/>
        <end position="116"/>
    </location>
</feature>
<dbReference type="AlphaFoldDB" id="A0A318HQ14"/>
<dbReference type="Proteomes" id="UP000247781">
    <property type="component" value="Unassembled WGS sequence"/>
</dbReference>
<dbReference type="EMBL" id="QJJU01000006">
    <property type="protein sequence ID" value="PXX09127.1"/>
    <property type="molecule type" value="Genomic_DNA"/>
</dbReference>
<name>A0A318HQ14_9MYCO</name>
<reference evidence="2 3" key="2">
    <citation type="submission" date="2018-06" db="EMBL/GenBank/DDBJ databases">
        <title>Sequencing of bacterial isolates from soil warming experiment in Harvard Forest, Massachusetts, USA.</title>
        <authorList>
            <person name="Deangelis K.PhD."/>
        </authorList>
    </citation>
    <scope>NUCLEOTIDE SEQUENCE [LARGE SCALE GENOMIC DNA]</scope>
    <source>
        <strain evidence="2 3">GAS496</strain>
    </source>
</reference>
<feature type="transmembrane region" description="Helical" evidence="1">
    <location>
        <begin position="72"/>
        <end position="92"/>
    </location>
</feature>
<keyword evidence="1" id="KW-0812">Transmembrane</keyword>
<keyword evidence="1" id="KW-0472">Membrane</keyword>
<organism evidence="2 3">
    <name type="scientific">Mycolicibacterium moriokaense</name>
    <dbReference type="NCBI Taxonomy" id="39691"/>
    <lineage>
        <taxon>Bacteria</taxon>
        <taxon>Bacillati</taxon>
        <taxon>Actinomycetota</taxon>
        <taxon>Actinomycetes</taxon>
        <taxon>Mycobacteriales</taxon>
        <taxon>Mycobacteriaceae</taxon>
        <taxon>Mycolicibacterium</taxon>
    </lineage>
</organism>
<dbReference type="OrthoDB" id="4464283at2"/>
<feature type="transmembrane region" description="Helical" evidence="1">
    <location>
        <begin position="39"/>
        <end position="60"/>
    </location>
</feature>